<name>E3M9B3_CAERE</name>
<dbReference type="EMBL" id="DS268430">
    <property type="protein sequence ID" value="EFO96402.1"/>
    <property type="molecule type" value="Genomic_DNA"/>
</dbReference>
<dbReference type="KEGG" id="crq:GCK72_007643"/>
<protein>
    <recommendedName>
        <fullName evidence="3">DUF38 domain-containing protein</fullName>
    </recommendedName>
</protein>
<evidence type="ECO:0000313" key="2">
    <source>
        <dbReference type="Proteomes" id="UP000008281"/>
    </source>
</evidence>
<keyword evidence="2" id="KW-1185">Reference proteome</keyword>
<dbReference type="PANTHER" id="PTHR31379:SF1">
    <property type="entry name" value="F-BOX C PROTEIN-RELATED"/>
    <property type="match status" value="1"/>
</dbReference>
<dbReference type="HOGENOM" id="CLU_1171574_0_0_1"/>
<dbReference type="Proteomes" id="UP000008281">
    <property type="component" value="Unassembled WGS sequence"/>
</dbReference>
<evidence type="ECO:0008006" key="3">
    <source>
        <dbReference type="Google" id="ProtNLM"/>
    </source>
</evidence>
<gene>
    <name evidence="1" type="ORF">CRE_14648</name>
</gene>
<dbReference type="InterPro" id="IPR021942">
    <property type="entry name" value="DUF3557"/>
</dbReference>
<dbReference type="GeneID" id="9805450"/>
<reference evidence="1" key="1">
    <citation type="submission" date="2007-07" db="EMBL/GenBank/DDBJ databases">
        <title>PCAP assembly of the Caenorhabditis remanei genome.</title>
        <authorList>
            <consortium name="The Caenorhabditis remanei Sequencing Consortium"/>
            <person name="Wilson R.K."/>
        </authorList>
    </citation>
    <scope>NUCLEOTIDE SEQUENCE [LARGE SCALE GENOMIC DNA]</scope>
    <source>
        <strain evidence="1">PB4641</strain>
    </source>
</reference>
<dbReference type="InParanoid" id="E3M9B3"/>
<dbReference type="OrthoDB" id="10650794at2759"/>
<proteinExistence type="predicted"/>
<dbReference type="CTD" id="9805450"/>
<dbReference type="PANTHER" id="PTHR31379">
    <property type="entry name" value="F-BOX C PROTEIN-RELATED-RELATED"/>
    <property type="match status" value="1"/>
</dbReference>
<evidence type="ECO:0000313" key="1">
    <source>
        <dbReference type="EMBL" id="EFO96402.1"/>
    </source>
</evidence>
<dbReference type="AlphaFoldDB" id="E3M9B3"/>
<dbReference type="RefSeq" id="XP_003107344.2">
    <property type="nucleotide sequence ID" value="XM_003107296.2"/>
</dbReference>
<accession>E3M9B3</accession>
<organism evidence="2">
    <name type="scientific">Caenorhabditis remanei</name>
    <name type="common">Caenorhabditis vulgaris</name>
    <dbReference type="NCBI Taxonomy" id="31234"/>
    <lineage>
        <taxon>Eukaryota</taxon>
        <taxon>Metazoa</taxon>
        <taxon>Ecdysozoa</taxon>
        <taxon>Nematoda</taxon>
        <taxon>Chromadorea</taxon>
        <taxon>Rhabditida</taxon>
        <taxon>Rhabditina</taxon>
        <taxon>Rhabditomorpha</taxon>
        <taxon>Rhabditoidea</taxon>
        <taxon>Rhabditidae</taxon>
        <taxon>Peloderinae</taxon>
        <taxon>Caenorhabditis</taxon>
    </lineage>
</organism>
<sequence length="237" mass="28118">MPCYLSYPSLRTVLEHLEANKRIYLVSRCPSIQRFEKSIPLHLNNMSVEEHCIILNKVRYAFLEDAEERPRGYFSWRRSDAPLWRHIPQETSLKLCFKHEEREYSNPLSTIRSSEKGFEELVNYLVGGRKMIRVEKLAINMRQEVKIHNEFSPRYSFLREKPPKAPKLKLNFKCRAKELIGDDYLYLYLPLIAESSYPLKKMECYMNDEIQDHPAVQQAEHVVDTSIADREFAIQFD</sequence>